<dbReference type="PROSITE" id="PS50297">
    <property type="entry name" value="ANK_REP_REGION"/>
    <property type="match status" value="2"/>
</dbReference>
<feature type="region of interest" description="Disordered" evidence="2">
    <location>
        <begin position="596"/>
        <end position="625"/>
    </location>
</feature>
<evidence type="ECO:0000313" key="5">
    <source>
        <dbReference type="EMBL" id="GHJ90134.1"/>
    </source>
</evidence>
<feature type="compositionally biased region" description="Basic and acidic residues" evidence="2">
    <location>
        <begin position="1623"/>
        <end position="1633"/>
    </location>
</feature>
<evidence type="ECO:0000256" key="2">
    <source>
        <dbReference type="SAM" id="MobiDB-lite"/>
    </source>
</evidence>
<feature type="compositionally biased region" description="Polar residues" evidence="2">
    <location>
        <begin position="1389"/>
        <end position="1402"/>
    </location>
</feature>
<protein>
    <recommendedName>
        <fullName evidence="4">Rho-GAP domain-containing protein</fullName>
    </recommendedName>
</protein>
<reference evidence="5" key="1">
    <citation type="submission" date="2020-07" db="EMBL/GenBank/DDBJ databases">
        <title>Draft Genome Sequence of a Deep-Sea Yeast, Naganishia (Cryptococcus) liquefaciens strain N6.</title>
        <authorList>
            <person name="Han Y.W."/>
            <person name="Kajitani R."/>
            <person name="Morimoto H."/>
            <person name="Parhat M."/>
            <person name="Tsubouchi H."/>
            <person name="Bakenova O."/>
            <person name="Ogata M."/>
            <person name="Argunhan B."/>
            <person name="Aoki R."/>
            <person name="Kajiwara S."/>
            <person name="Itoh T."/>
            <person name="Iwasaki H."/>
        </authorList>
    </citation>
    <scope>NUCLEOTIDE SEQUENCE</scope>
    <source>
        <strain evidence="5">N6</strain>
    </source>
</reference>
<comment type="caution">
    <text evidence="5">The sequence shown here is derived from an EMBL/GenBank/DDBJ whole genome shotgun (WGS) entry which is preliminary data.</text>
</comment>
<feature type="region of interest" description="Disordered" evidence="2">
    <location>
        <begin position="1195"/>
        <end position="1292"/>
    </location>
</feature>
<feature type="compositionally biased region" description="Polar residues" evidence="2">
    <location>
        <begin position="1529"/>
        <end position="1556"/>
    </location>
</feature>
<gene>
    <name evidence="5" type="ORF">NliqN6_6536</name>
</gene>
<feature type="region of interest" description="Disordered" evidence="2">
    <location>
        <begin position="228"/>
        <end position="261"/>
    </location>
</feature>
<dbReference type="InterPro" id="IPR000198">
    <property type="entry name" value="RhoGAP_dom"/>
</dbReference>
<dbReference type="SMART" id="SM00248">
    <property type="entry name" value="ANK"/>
    <property type="match status" value="3"/>
</dbReference>
<name>A0A8H3TZU4_9TREE</name>
<feature type="region of interest" description="Disordered" evidence="2">
    <location>
        <begin position="47"/>
        <end position="102"/>
    </location>
</feature>
<dbReference type="OrthoDB" id="71307at2759"/>
<dbReference type="InterPro" id="IPR013783">
    <property type="entry name" value="Ig-like_fold"/>
</dbReference>
<feature type="region of interest" description="Disordered" evidence="2">
    <location>
        <begin position="1095"/>
        <end position="1140"/>
    </location>
</feature>
<feature type="region of interest" description="Disordered" evidence="2">
    <location>
        <begin position="2118"/>
        <end position="2177"/>
    </location>
</feature>
<dbReference type="Gene3D" id="2.60.40.10">
    <property type="entry name" value="Immunoglobulins"/>
    <property type="match status" value="1"/>
</dbReference>
<dbReference type="InterPro" id="IPR008936">
    <property type="entry name" value="Rho_GTPase_activation_prot"/>
</dbReference>
<keyword evidence="6" id="KW-1185">Reference proteome</keyword>
<feature type="region of interest" description="Disordered" evidence="2">
    <location>
        <begin position="1313"/>
        <end position="1333"/>
    </location>
</feature>
<dbReference type="Pfam" id="PF00620">
    <property type="entry name" value="RhoGAP"/>
    <property type="match status" value="1"/>
</dbReference>
<dbReference type="Pfam" id="PF25603">
    <property type="entry name" value="SPT23_MGA2_DBD"/>
    <property type="match status" value="1"/>
</dbReference>
<dbReference type="SMART" id="SM00429">
    <property type="entry name" value="IPT"/>
    <property type="match status" value="1"/>
</dbReference>
<feature type="compositionally biased region" description="Basic and acidic residues" evidence="2">
    <location>
        <begin position="1130"/>
        <end position="1140"/>
    </location>
</feature>
<dbReference type="GO" id="GO:0005096">
    <property type="term" value="F:GTPase activator activity"/>
    <property type="evidence" value="ECO:0007669"/>
    <property type="project" value="InterPro"/>
</dbReference>
<feature type="compositionally biased region" description="Polar residues" evidence="2">
    <location>
        <begin position="352"/>
        <end position="362"/>
    </location>
</feature>
<dbReference type="Pfam" id="PF12796">
    <property type="entry name" value="Ank_2"/>
    <property type="match status" value="1"/>
</dbReference>
<proteinExistence type="predicted"/>
<dbReference type="Pfam" id="PF01833">
    <property type="entry name" value="TIG"/>
    <property type="match status" value="1"/>
</dbReference>
<dbReference type="SMART" id="SM00324">
    <property type="entry name" value="RhoGAP"/>
    <property type="match status" value="1"/>
</dbReference>
<dbReference type="Gene3D" id="1.10.555.10">
    <property type="entry name" value="Rho GTPase activation protein"/>
    <property type="match status" value="1"/>
</dbReference>
<feature type="compositionally biased region" description="Basic residues" evidence="2">
    <location>
        <begin position="1119"/>
        <end position="1129"/>
    </location>
</feature>
<keyword evidence="3" id="KW-0812">Transmembrane</keyword>
<dbReference type="InterPro" id="IPR002110">
    <property type="entry name" value="Ankyrin_rpt"/>
</dbReference>
<dbReference type="Gene3D" id="1.25.40.20">
    <property type="entry name" value="Ankyrin repeat-containing domain"/>
    <property type="match status" value="1"/>
</dbReference>
<feature type="transmembrane region" description="Helical" evidence="3">
    <location>
        <begin position="869"/>
        <end position="889"/>
    </location>
</feature>
<feature type="compositionally biased region" description="Low complexity" evidence="2">
    <location>
        <begin position="1373"/>
        <end position="1388"/>
    </location>
</feature>
<evidence type="ECO:0000256" key="3">
    <source>
        <dbReference type="SAM" id="Phobius"/>
    </source>
</evidence>
<accession>A0A8H3TZU4</accession>
<organism evidence="5 6">
    <name type="scientific">Naganishia liquefaciens</name>
    <dbReference type="NCBI Taxonomy" id="104408"/>
    <lineage>
        <taxon>Eukaryota</taxon>
        <taxon>Fungi</taxon>
        <taxon>Dikarya</taxon>
        <taxon>Basidiomycota</taxon>
        <taxon>Agaricomycotina</taxon>
        <taxon>Tremellomycetes</taxon>
        <taxon>Filobasidiales</taxon>
        <taxon>Filobasidiaceae</taxon>
        <taxon>Naganishia</taxon>
    </lineage>
</organism>
<dbReference type="PROSITE" id="PS50238">
    <property type="entry name" value="RHOGAP"/>
    <property type="match status" value="1"/>
</dbReference>
<dbReference type="PROSITE" id="PS50088">
    <property type="entry name" value="ANK_REPEAT"/>
    <property type="match status" value="2"/>
</dbReference>
<feature type="region of interest" description="Disordered" evidence="2">
    <location>
        <begin position="1348"/>
        <end position="1569"/>
    </location>
</feature>
<feature type="region of interest" description="Disordered" evidence="2">
    <location>
        <begin position="1598"/>
        <end position="1701"/>
    </location>
</feature>
<feature type="compositionally biased region" description="Polar residues" evidence="2">
    <location>
        <begin position="1431"/>
        <end position="1446"/>
    </location>
</feature>
<feature type="compositionally biased region" description="Low complexity" evidence="2">
    <location>
        <begin position="1448"/>
        <end position="1462"/>
    </location>
</feature>
<feature type="compositionally biased region" description="Polar residues" evidence="2">
    <location>
        <begin position="1319"/>
        <end position="1328"/>
    </location>
</feature>
<feature type="region of interest" description="Disordered" evidence="2">
    <location>
        <begin position="518"/>
        <end position="546"/>
    </location>
</feature>
<feature type="compositionally biased region" description="Basic and acidic residues" evidence="2">
    <location>
        <begin position="376"/>
        <end position="391"/>
    </location>
</feature>
<feature type="region of interest" description="Disordered" evidence="2">
    <location>
        <begin position="1803"/>
        <end position="1857"/>
    </location>
</feature>
<dbReference type="InterPro" id="IPR002909">
    <property type="entry name" value="IPT_dom"/>
</dbReference>
<evidence type="ECO:0000313" key="6">
    <source>
        <dbReference type="Proteomes" id="UP000620104"/>
    </source>
</evidence>
<keyword evidence="1" id="KW-0040">ANK repeat</keyword>
<dbReference type="PANTHER" id="PTHR12783:SF5">
    <property type="entry name" value="RALA-BINDING PROTEIN 1"/>
    <property type="match status" value="1"/>
</dbReference>
<feature type="compositionally biased region" description="Basic and acidic residues" evidence="2">
    <location>
        <begin position="1226"/>
        <end position="1239"/>
    </location>
</feature>
<feature type="region of interest" description="Disordered" evidence="2">
    <location>
        <begin position="921"/>
        <end position="961"/>
    </location>
</feature>
<feature type="transmembrane region" description="Helical" evidence="3">
    <location>
        <begin position="1150"/>
        <end position="1174"/>
    </location>
</feature>
<feature type="repeat" description="ANK" evidence="1">
    <location>
        <begin position="868"/>
        <end position="900"/>
    </location>
</feature>
<evidence type="ECO:0000259" key="4">
    <source>
        <dbReference type="PROSITE" id="PS50238"/>
    </source>
</evidence>
<dbReference type="InterPro" id="IPR014756">
    <property type="entry name" value="Ig_E-set"/>
</dbReference>
<feature type="region of interest" description="Disordered" evidence="2">
    <location>
        <begin position="340"/>
        <end position="436"/>
    </location>
</feature>
<dbReference type="SUPFAM" id="SSF81296">
    <property type="entry name" value="E set domains"/>
    <property type="match status" value="1"/>
</dbReference>
<feature type="domain" description="Rho-GAP" evidence="4">
    <location>
        <begin position="1880"/>
        <end position="2107"/>
    </location>
</feature>
<sequence length="2177" mass="234650">MAVYDGRPILPPPPAAGMGMAEDVMMNFTPVPPTTDPTRTAVLQPRLIASAGRPSLTDAAAREERKAMMSRSARDHSVEDVKPGKHAGKRPSDGSTEDDEDGMVVSRVVYPPPETVQGAALMIHGIKRKGAKSRVETQIKMRISVVQSPSHSPDASPARIGTFRAIRLQPGLGVKRRAKKAAEIDQTLGTLDPRLVLRLETQVWCTDSPDRRAFACVKCVMRERKRAMSKSAAGRKAGRPGTGEESEDGSTRQGSEADVGMQPFQQAVDADGLTQEDREKIVLFNCGNLVELVEGECELPMRVTCYCRHHKEKTGFRIVMNLFDVHGRIVAKGQTPTIMITDDHKTSGGKANGTTTEHSASSIARKKVREPSASTEDERRRAGKKPYDRKPSSIGERSTGIASPRSSYPHGLSMTPLQGSIPGSPAPERSYFSLPIPGVQPGSGAVSPSLLMANGHAQEPDRSLPNSPLGISDALPAISQRLSDWAAESSWQTQIQYPPFPAQPTGLALDVPHAVEQRSTAEDDAWAYASSEGGASQHPGSSSFSQDAFAFASPRSSMHGQELGGYGYHSGTSGTGASDISVNNLQALRFEPEPDFESMLNLSPPESPVDLPMDGPSPISNASNADSYQNLGWSPQPPAPVSEVSQNSSRPKITRLVPMEGPTHGGIEVTVLGENFYPGMVCAFGSFHALTVQTYGPTTIVCVLPPSPNPGQVPVHVVEANGGPSIQPPIYFTYQDATDRKLMEMALTAVGLRVTGKVVGAVEIARRIMSAPGAGQEEQPYRADSVKEQELADELAKTVRTAQDTQSAILKFLAAFVAPSRRKHSQTALNHVNSEGQTLLHLASLLGYDRLVKLLLRANATIDIHDRNGYSALAFAAIGGNAVCVKLLLDAGAKVGAFTFTNHTALSLAQKAGHTGLVQMLSEDKPRKPRRPSVHSRSSVDADNPSSTDDVESPAAVEDALSPTRLTTVEDILAIKKSAKSDGTITPRPVRASLSDDPPPYAAVDGASWLQRTLSHIPGAPMMPPTPQLKDFIPPVLWDKLPSAQLLIPHLPNLPSPTYFRPGEIMEQQWTSQAWLAVPIQTWMNALPMVGQGDTNVPASEPPVRRHRTPTREREAGLKRRAVTKRRKDTRPVEGIESQMQRDKKPDRMLFLFWLPVLAMAFCYTIITAVPYAVGRALLMPVMLLFGNTYHNAHPTERPTESAQITTSLHGHSRARRTNPSWFQEMQKDAEDAPERQVPHQDMTSTTPGMSAENDIPRTISMDLSGMHDSRRRNGWRKSKEDVEGMNGNPYKAEDVQLGPVINVHDVSLAMQTKEEMQESTTSTSAQLDTMADPVEMISPTPIRMTQSSILGQQPSSRESIVDQPQVRDKPRSSSTSTTSSIILVSSSPNPGASNLQPSGINGHSLGVPSRSPRPQPIGTVPLSDPFERTASPNPSIRSHSSQAIGPSSRRSSFSFSLSMGSGREKTPSPGPEIPDSSEGRSHSRKASISRSIAGALIPGWNNAKNDGKIKRGKSPGPGGRKSMDWGSTDASSGNRGMTPSASSATITPETRSSATAPPPVAAKPGWLRRTASGNKMLAGLGLSSSAGSSYSLAASSHRDLAEVSETQDETPQTTSMGPPSLPERKQRTKENRAPALPPRKGHASQGSTSRLSIASALDFRRPKSPGRMPSTGSTSSSVPEPRVHLPVSPDPAFSKSYDESTAVPEIASTQGLLPPPPQRVGQSMDIPRKISPVTRHQPGSSALGSLSTVNVLQGRGTQRSKSPDNIAFPASGTSSFLQAAPGAIGSAVSTGWAALRSTRSSMAFPHSSSGTFPRSGSTADSSWIRVDANGNDAPSRTGLGYEGPKLSPETIRRPAGREGGLAFGRQLEQAADLCPVADSHLESGMNGRRKRRKGCLPAVAIRCVDHLSIWAPQEEGIFRISGRTTHITQLRKQFDAGADIVLELCDPGDVDPHAVASLYRSYLRELPSSILTEDVMPNFNRLIDGHRLGQSPSSHNKRIDLLQAQRRDEQTTYDDDLMEGMCTILESLSDSSWWLLNDLSRILALTSQHSQVNKMTIQNLLTVFSPSLKISMTFLKLLVEHHDRIFQDKGPTMADRQGIDEPLSLLPDLVITSDTDAHLSSKTDSPEVPAAQEEREPSPALSERARFSTPIADKFARTGPVIISFREPPPEQRQNE</sequence>
<evidence type="ECO:0000256" key="1">
    <source>
        <dbReference type="PROSITE-ProRule" id="PRU00023"/>
    </source>
</evidence>
<dbReference type="CDD" id="cd00102">
    <property type="entry name" value="IPT"/>
    <property type="match status" value="1"/>
</dbReference>
<keyword evidence="3" id="KW-1133">Transmembrane helix</keyword>
<feature type="compositionally biased region" description="Polar residues" evidence="2">
    <location>
        <begin position="1201"/>
        <end position="1210"/>
    </location>
</feature>
<dbReference type="InterPro" id="IPR036770">
    <property type="entry name" value="Ankyrin_rpt-contain_sf"/>
</dbReference>
<feature type="compositionally biased region" description="Polar residues" evidence="2">
    <location>
        <begin position="1803"/>
        <end position="1822"/>
    </location>
</feature>
<dbReference type="Proteomes" id="UP000620104">
    <property type="component" value="Unassembled WGS sequence"/>
</dbReference>
<feature type="repeat" description="ANK" evidence="1">
    <location>
        <begin position="835"/>
        <end position="867"/>
    </location>
</feature>
<dbReference type="InterPro" id="IPR039767">
    <property type="entry name" value="RALBP1"/>
</dbReference>
<feature type="compositionally biased region" description="Polar residues" evidence="2">
    <location>
        <begin position="1348"/>
        <end position="1359"/>
    </location>
</feature>
<feature type="compositionally biased region" description="Basic and acidic residues" evidence="2">
    <location>
        <begin position="60"/>
        <end position="83"/>
    </location>
</feature>
<dbReference type="SUPFAM" id="SSF48350">
    <property type="entry name" value="GTPase activation domain, GAP"/>
    <property type="match status" value="1"/>
</dbReference>
<dbReference type="GO" id="GO:0007264">
    <property type="term" value="P:small GTPase-mediated signal transduction"/>
    <property type="evidence" value="ECO:0007669"/>
    <property type="project" value="InterPro"/>
</dbReference>
<keyword evidence="3" id="KW-0472">Membrane</keyword>
<dbReference type="PANTHER" id="PTHR12783">
    <property type="entry name" value="RALA BINDING PROTEIN 1 RALBP1"/>
    <property type="match status" value="1"/>
</dbReference>
<dbReference type="InterPro" id="IPR057962">
    <property type="entry name" value="SPT23_MGA2_DBD"/>
</dbReference>
<dbReference type="GO" id="GO:0031267">
    <property type="term" value="F:small GTPase binding"/>
    <property type="evidence" value="ECO:0007669"/>
    <property type="project" value="InterPro"/>
</dbReference>
<dbReference type="EMBL" id="BLZA01000057">
    <property type="protein sequence ID" value="GHJ90134.1"/>
    <property type="molecule type" value="Genomic_DNA"/>
</dbReference>
<dbReference type="SUPFAM" id="SSF48403">
    <property type="entry name" value="Ankyrin repeat"/>
    <property type="match status" value="1"/>
</dbReference>